<keyword evidence="1" id="KW-0732">Signal</keyword>
<gene>
    <name evidence="2" type="ORF">CTI12_AA089020</name>
</gene>
<dbReference type="Proteomes" id="UP000245207">
    <property type="component" value="Unassembled WGS sequence"/>
</dbReference>
<dbReference type="EMBL" id="PKPP01000532">
    <property type="protein sequence ID" value="PWA91606.1"/>
    <property type="molecule type" value="Genomic_DNA"/>
</dbReference>
<dbReference type="STRING" id="35608.A0A2U1Q0T0"/>
<dbReference type="SUPFAM" id="SSF56219">
    <property type="entry name" value="DNase I-like"/>
    <property type="match status" value="1"/>
</dbReference>
<dbReference type="AlphaFoldDB" id="A0A2U1Q0T0"/>
<keyword evidence="2" id="KW-0548">Nucleotidyltransferase</keyword>
<protein>
    <submittedName>
        <fullName evidence="2">RNA-directed DNA polymerase, eukaryota, Reverse transcriptase zinc-binding domain protein</fullName>
    </submittedName>
</protein>
<evidence type="ECO:0000313" key="3">
    <source>
        <dbReference type="Proteomes" id="UP000245207"/>
    </source>
</evidence>
<comment type="caution">
    <text evidence="2">The sequence shown here is derived from an EMBL/GenBank/DDBJ whole genome shotgun (WGS) entry which is preliminary data.</text>
</comment>
<keyword evidence="2" id="KW-0695">RNA-directed DNA polymerase</keyword>
<dbReference type="OrthoDB" id="1932741at2759"/>
<dbReference type="GO" id="GO:0003964">
    <property type="term" value="F:RNA-directed DNA polymerase activity"/>
    <property type="evidence" value="ECO:0007669"/>
    <property type="project" value="UniProtKB-KW"/>
</dbReference>
<reference evidence="2 3" key="1">
    <citation type="journal article" date="2018" name="Mol. Plant">
        <title>The genome of Artemisia annua provides insight into the evolution of Asteraceae family and artemisinin biosynthesis.</title>
        <authorList>
            <person name="Shen Q."/>
            <person name="Zhang L."/>
            <person name="Liao Z."/>
            <person name="Wang S."/>
            <person name="Yan T."/>
            <person name="Shi P."/>
            <person name="Liu M."/>
            <person name="Fu X."/>
            <person name="Pan Q."/>
            <person name="Wang Y."/>
            <person name="Lv Z."/>
            <person name="Lu X."/>
            <person name="Zhang F."/>
            <person name="Jiang W."/>
            <person name="Ma Y."/>
            <person name="Chen M."/>
            <person name="Hao X."/>
            <person name="Li L."/>
            <person name="Tang Y."/>
            <person name="Lv G."/>
            <person name="Zhou Y."/>
            <person name="Sun X."/>
            <person name="Brodelius P.E."/>
            <person name="Rose J.K.C."/>
            <person name="Tang K."/>
        </authorList>
    </citation>
    <scope>NUCLEOTIDE SEQUENCE [LARGE SCALE GENOMIC DNA]</scope>
    <source>
        <strain evidence="3">cv. Huhao1</strain>
        <tissue evidence="2">Leaf</tissue>
    </source>
</reference>
<organism evidence="2 3">
    <name type="scientific">Artemisia annua</name>
    <name type="common">Sweet wormwood</name>
    <dbReference type="NCBI Taxonomy" id="35608"/>
    <lineage>
        <taxon>Eukaryota</taxon>
        <taxon>Viridiplantae</taxon>
        <taxon>Streptophyta</taxon>
        <taxon>Embryophyta</taxon>
        <taxon>Tracheophyta</taxon>
        <taxon>Spermatophyta</taxon>
        <taxon>Magnoliopsida</taxon>
        <taxon>eudicotyledons</taxon>
        <taxon>Gunneridae</taxon>
        <taxon>Pentapetalae</taxon>
        <taxon>asterids</taxon>
        <taxon>campanulids</taxon>
        <taxon>Asterales</taxon>
        <taxon>Asteraceae</taxon>
        <taxon>Asteroideae</taxon>
        <taxon>Anthemideae</taxon>
        <taxon>Artemisiinae</taxon>
        <taxon>Artemisia</taxon>
    </lineage>
</organism>
<name>A0A2U1Q0T0_ARTAN</name>
<accession>A0A2U1Q0T0</accession>
<dbReference type="Gene3D" id="3.60.10.10">
    <property type="entry name" value="Endonuclease/exonuclease/phosphatase"/>
    <property type="match status" value="1"/>
</dbReference>
<keyword evidence="3" id="KW-1185">Reference proteome</keyword>
<sequence length="277" mass="32034">MNNALRRLRLLVLMWLTMMVSSKLPVKMGKERNRLNSQRDTLMVLGCLSLIQGIFIDQRQWKWTSNGALCNKGARIILGWNPDEVDIGVISQNAQVMHTLIVFKADKKELFCSFVYAHNRYTHRRELWHNLGMHHGYVRGRSWCLMGDFNSALNLEDKSVGSSIIDISMREFKECVDTIEISDVKRAGLQFTWSQKPKGEDGILKKIDRVLANLEFNGTFVGANALFQPYRISDHSPAILRIPKRTRFKPKPFKFSNLVVLNPRFKELPLDGYHFHT</sequence>
<dbReference type="PANTHER" id="PTHR33710:SF71">
    <property type="entry name" value="ENDONUCLEASE_EXONUCLEASE_PHOSPHATASE DOMAIN-CONTAINING PROTEIN"/>
    <property type="match status" value="1"/>
</dbReference>
<evidence type="ECO:0000313" key="2">
    <source>
        <dbReference type="EMBL" id="PWA91606.1"/>
    </source>
</evidence>
<dbReference type="InterPro" id="IPR036691">
    <property type="entry name" value="Endo/exonu/phosph_ase_sf"/>
</dbReference>
<keyword evidence="2" id="KW-0808">Transferase</keyword>
<dbReference type="PANTHER" id="PTHR33710">
    <property type="entry name" value="BNAC02G09200D PROTEIN"/>
    <property type="match status" value="1"/>
</dbReference>
<evidence type="ECO:0000256" key="1">
    <source>
        <dbReference type="SAM" id="SignalP"/>
    </source>
</evidence>
<proteinExistence type="predicted"/>
<feature type="chain" id="PRO_5015414390" evidence="1">
    <location>
        <begin position="23"/>
        <end position="277"/>
    </location>
</feature>
<feature type="signal peptide" evidence="1">
    <location>
        <begin position="1"/>
        <end position="22"/>
    </location>
</feature>